<dbReference type="KEGG" id="hdt:HYPDE_33558"/>
<dbReference type="AlphaFoldDB" id="N0B4D0"/>
<evidence type="ECO:0000313" key="2">
    <source>
        <dbReference type="Proteomes" id="UP000005952"/>
    </source>
</evidence>
<reference evidence="1 2" key="1">
    <citation type="journal article" date="2013" name="Genome Announc.">
        <title>Genome sequences for three denitrifying bacterial strains isolated from a uranium- and nitrate-contaminated subsurface environment.</title>
        <authorList>
            <person name="Venkatramanan R."/>
            <person name="Prakash O."/>
            <person name="Woyke T."/>
            <person name="Chain P."/>
            <person name="Goodwin L.A."/>
            <person name="Watson D."/>
            <person name="Brooks S."/>
            <person name="Kostka J.E."/>
            <person name="Green S.J."/>
        </authorList>
    </citation>
    <scope>NUCLEOTIDE SEQUENCE [LARGE SCALE GENOMIC DNA]</scope>
    <source>
        <strain evidence="1 2">1NES1</strain>
    </source>
</reference>
<keyword evidence="2" id="KW-1185">Reference proteome</keyword>
<dbReference type="Proteomes" id="UP000005952">
    <property type="component" value="Chromosome"/>
</dbReference>
<name>N0B4D0_9HYPH</name>
<dbReference type="STRING" id="670307.HYPDE_33558"/>
<dbReference type="EMBL" id="CP005587">
    <property type="protein sequence ID" value="AGK58384.1"/>
    <property type="molecule type" value="Genomic_DNA"/>
</dbReference>
<organism evidence="1 2">
    <name type="scientific">Hyphomicrobium denitrificans 1NES1</name>
    <dbReference type="NCBI Taxonomy" id="670307"/>
    <lineage>
        <taxon>Bacteria</taxon>
        <taxon>Pseudomonadati</taxon>
        <taxon>Pseudomonadota</taxon>
        <taxon>Alphaproteobacteria</taxon>
        <taxon>Hyphomicrobiales</taxon>
        <taxon>Hyphomicrobiaceae</taxon>
        <taxon>Hyphomicrobium</taxon>
    </lineage>
</organism>
<protein>
    <submittedName>
        <fullName evidence="1">Uncharacterized protein</fullName>
    </submittedName>
</protein>
<evidence type="ECO:0000313" key="1">
    <source>
        <dbReference type="EMBL" id="AGK58384.1"/>
    </source>
</evidence>
<accession>N0B4D0</accession>
<sequence>MPVGSEAADALAIAAEIKLETANADAMTVTRRMTRSFYSNPIAMLALAQWRCFGGNRCEVGNDALVRTKSIKEALQI</sequence>
<proteinExistence type="predicted"/>
<gene>
    <name evidence="1" type="ORF">HYPDE_33558</name>
</gene>
<dbReference type="HOGENOM" id="CLU_2633304_0_0_5"/>